<dbReference type="AlphaFoldDB" id="A5BNZ9"/>
<dbReference type="EMBL" id="AM466136">
    <property type="protein sequence ID" value="CAN68155.1"/>
    <property type="molecule type" value="Genomic_DNA"/>
</dbReference>
<evidence type="ECO:0000313" key="2">
    <source>
        <dbReference type="EMBL" id="CAN68155.1"/>
    </source>
</evidence>
<name>A5BNZ9_VITVI</name>
<proteinExistence type="predicted"/>
<sequence length="323" mass="37500">MKRMIRELKTSEHVFIDEQQVEAVIRSLLKNLEHMVVNMTHNQSVKTFDDIVRHLELEAKRLMVAKPNEQAYVVESSSCKTSEFKECTPFLHDVLYAPDIRRNLVSMLVLLGLGFNLNFHDSKMELYLGTTYYGSRFVLNGFMVLDIDNCVLSNTNDSYYSLMTTSKNTCENVIIWHARLGHIGQERMNGLVRENRLGDALLTTSHVPNQVPSKFVSSTSYELWNNRKLDPSNLQPWKLVAYVHNSSHKYGKLAHRGRKCIFIRYSEYSKGFVFIGEREDGTVTELESQDVTFLEGDFQRMGEIDRDLHLYEIFNPDIRSIRK</sequence>
<accession>A5BNZ9</accession>
<dbReference type="Pfam" id="PF25597">
    <property type="entry name" value="SH3_retrovirus"/>
    <property type="match status" value="1"/>
</dbReference>
<reference evidence="2" key="1">
    <citation type="journal article" date="2007" name="PLoS ONE">
        <title>The first genome sequence of an elite grapevine cultivar (Pinot noir Vitis vinifera L.): coping with a highly heterozygous genome.</title>
        <authorList>
            <person name="Velasco R."/>
            <person name="Zharkikh A."/>
            <person name="Troggio M."/>
            <person name="Cartwright D.A."/>
            <person name="Cestaro A."/>
            <person name="Pruss D."/>
            <person name="Pindo M."/>
            <person name="FitzGerald L.M."/>
            <person name="Vezzulli S."/>
            <person name="Reid J."/>
            <person name="Malacarne G."/>
            <person name="Iliev D."/>
            <person name="Coppola G."/>
            <person name="Wardell B."/>
            <person name="Micheletti D."/>
            <person name="Macalma T."/>
            <person name="Facci M."/>
            <person name="Mitchell J.T."/>
            <person name="Perazzolli M."/>
            <person name="Eldredge G."/>
            <person name="Gatto P."/>
            <person name="Oyzerski R."/>
            <person name="Moretto M."/>
            <person name="Gutin N."/>
            <person name="Stefanini M."/>
            <person name="Chen Y."/>
            <person name="Segala C."/>
            <person name="Davenport C."/>
            <person name="Dematte L."/>
            <person name="Mraz A."/>
            <person name="Battilana J."/>
            <person name="Stormo K."/>
            <person name="Costa F."/>
            <person name="Tao Q."/>
            <person name="Si-Ammour A."/>
            <person name="Harkins T."/>
            <person name="Lackey A."/>
            <person name="Perbost C."/>
            <person name="Taillon B."/>
            <person name="Stella A."/>
            <person name="Solovyev V."/>
            <person name="Fawcett J.A."/>
            <person name="Sterck L."/>
            <person name="Vandepoele K."/>
            <person name="Grando S.M."/>
            <person name="Toppo S."/>
            <person name="Moser C."/>
            <person name="Lanchbury J."/>
            <person name="Bogden R."/>
            <person name="Skolnick M."/>
            <person name="Sgaramella V."/>
            <person name="Bhatnagar S.K."/>
            <person name="Fontana P."/>
            <person name="Gutin A."/>
            <person name="Van de Peer Y."/>
            <person name="Salamini F."/>
            <person name="Viola R."/>
        </authorList>
    </citation>
    <scope>NUCLEOTIDE SEQUENCE</scope>
</reference>
<evidence type="ECO:0000259" key="1">
    <source>
        <dbReference type="Pfam" id="PF25597"/>
    </source>
</evidence>
<feature type="domain" description="Retroviral polymerase SH3-like" evidence="1">
    <location>
        <begin position="241"/>
        <end position="298"/>
    </location>
</feature>
<gene>
    <name evidence="2" type="ORF">VITISV_040299</name>
</gene>
<organism evidence="2">
    <name type="scientific">Vitis vinifera</name>
    <name type="common">Grape</name>
    <dbReference type="NCBI Taxonomy" id="29760"/>
    <lineage>
        <taxon>Eukaryota</taxon>
        <taxon>Viridiplantae</taxon>
        <taxon>Streptophyta</taxon>
        <taxon>Embryophyta</taxon>
        <taxon>Tracheophyta</taxon>
        <taxon>Spermatophyta</taxon>
        <taxon>Magnoliopsida</taxon>
        <taxon>eudicotyledons</taxon>
        <taxon>Gunneridae</taxon>
        <taxon>Pentapetalae</taxon>
        <taxon>rosids</taxon>
        <taxon>Vitales</taxon>
        <taxon>Vitaceae</taxon>
        <taxon>Viteae</taxon>
        <taxon>Vitis</taxon>
    </lineage>
</organism>
<dbReference type="InterPro" id="IPR057670">
    <property type="entry name" value="SH3_retrovirus"/>
</dbReference>
<protein>
    <recommendedName>
        <fullName evidence="1">Retroviral polymerase SH3-like domain-containing protein</fullName>
    </recommendedName>
</protein>